<evidence type="ECO:0000313" key="1">
    <source>
        <dbReference type="EMBL" id="KAE8349659.1"/>
    </source>
</evidence>
<dbReference type="Proteomes" id="UP000327118">
    <property type="component" value="Unassembled WGS sequence"/>
</dbReference>
<dbReference type="GO" id="GO:0009116">
    <property type="term" value="P:nucleoside metabolic process"/>
    <property type="evidence" value="ECO:0007669"/>
    <property type="project" value="InterPro"/>
</dbReference>
<dbReference type="Gene3D" id="3.40.50.1580">
    <property type="entry name" value="Nucleoside phosphorylase domain"/>
    <property type="match status" value="1"/>
</dbReference>
<dbReference type="SUPFAM" id="SSF53167">
    <property type="entry name" value="Purine and uridine phosphorylases"/>
    <property type="match status" value="1"/>
</dbReference>
<dbReference type="GO" id="GO:0003824">
    <property type="term" value="F:catalytic activity"/>
    <property type="evidence" value="ECO:0007669"/>
    <property type="project" value="InterPro"/>
</dbReference>
<evidence type="ECO:0000313" key="2">
    <source>
        <dbReference type="Proteomes" id="UP000327118"/>
    </source>
</evidence>
<keyword evidence="2" id="KW-1185">Reference proteome</keyword>
<reference evidence="2" key="1">
    <citation type="submission" date="2019-04" db="EMBL/GenBank/DDBJ databases">
        <title>Friends and foes A comparative genomics studyof 23 Aspergillus species from section Flavi.</title>
        <authorList>
            <consortium name="DOE Joint Genome Institute"/>
            <person name="Kjaerbolling I."/>
            <person name="Vesth T."/>
            <person name="Frisvad J.C."/>
            <person name="Nybo J.L."/>
            <person name="Theobald S."/>
            <person name="Kildgaard S."/>
            <person name="Isbrandt T."/>
            <person name="Kuo A."/>
            <person name="Sato A."/>
            <person name="Lyhne E.K."/>
            <person name="Kogle M.E."/>
            <person name="Wiebenga A."/>
            <person name="Kun R.S."/>
            <person name="Lubbers R.J."/>
            <person name="Makela M.R."/>
            <person name="Barry K."/>
            <person name="Chovatia M."/>
            <person name="Clum A."/>
            <person name="Daum C."/>
            <person name="Haridas S."/>
            <person name="He G."/>
            <person name="LaButti K."/>
            <person name="Lipzen A."/>
            <person name="Mondo S."/>
            <person name="Riley R."/>
            <person name="Salamov A."/>
            <person name="Simmons B.A."/>
            <person name="Magnuson J.K."/>
            <person name="Henrissat B."/>
            <person name="Mortensen U.H."/>
            <person name="Larsen T.O."/>
            <person name="Devries R.P."/>
            <person name="Grigoriev I.V."/>
            <person name="Machida M."/>
            <person name="Baker S.E."/>
            <person name="Andersen M.R."/>
        </authorList>
    </citation>
    <scope>NUCLEOTIDE SEQUENCE [LARGE SCALE GENOMIC DNA]</scope>
    <source>
        <strain evidence="2">CBS 553.77</strain>
    </source>
</reference>
<dbReference type="OrthoDB" id="1577640at2759"/>
<sequence>MSSTEPSSDPRIYRVGWICANRKAEYMVALAMLDELHSNPLQVLGNVNTYMLGELHGHNVVVCYPKDPDQVVPTPFHARMMLEEFKTIQHVLLVGIGQGVPMQNNEDTDIRLGDVVIAIQESEVIYLNDQFRSTSVKNLADEALRSAANQFLTEYKKSQGDTLGKNMLKTWKHMPSKSSLFRWPDICEDYLFNSAYEHVEFVRHEDSRDPCESCDRDELVCRKKQRCELLPRIHSGVVASLNYPLRDARTRDRMVEMHKKIRCLDMKSAQIANAVGGLVIRGISGYADSHQNEKWQGLAALAAATCASWLLSCLPKAAASKDLVGNAGTI</sequence>
<dbReference type="AlphaFoldDB" id="A0A5N6YZ11"/>
<dbReference type="InterPro" id="IPR053137">
    <property type="entry name" value="NLR-like"/>
</dbReference>
<dbReference type="EMBL" id="ML739286">
    <property type="protein sequence ID" value="KAE8349659.1"/>
    <property type="molecule type" value="Genomic_DNA"/>
</dbReference>
<dbReference type="PANTHER" id="PTHR46082">
    <property type="entry name" value="ATP/GTP-BINDING PROTEIN-RELATED"/>
    <property type="match status" value="1"/>
</dbReference>
<proteinExistence type="predicted"/>
<organism evidence="1 2">
    <name type="scientific">Aspergillus coremiiformis</name>
    <dbReference type="NCBI Taxonomy" id="138285"/>
    <lineage>
        <taxon>Eukaryota</taxon>
        <taxon>Fungi</taxon>
        <taxon>Dikarya</taxon>
        <taxon>Ascomycota</taxon>
        <taxon>Pezizomycotina</taxon>
        <taxon>Eurotiomycetes</taxon>
        <taxon>Eurotiomycetidae</taxon>
        <taxon>Eurotiales</taxon>
        <taxon>Aspergillaceae</taxon>
        <taxon>Aspergillus</taxon>
        <taxon>Aspergillus subgen. Circumdati</taxon>
    </lineage>
</organism>
<accession>A0A5N6YZ11</accession>
<name>A0A5N6YZ11_9EURO</name>
<dbReference type="PANTHER" id="PTHR46082:SF11">
    <property type="entry name" value="AAA+ ATPASE DOMAIN-CONTAINING PROTEIN-RELATED"/>
    <property type="match status" value="1"/>
</dbReference>
<dbReference type="InterPro" id="IPR035994">
    <property type="entry name" value="Nucleoside_phosphorylase_sf"/>
</dbReference>
<protein>
    <submittedName>
        <fullName evidence="1">Nucleoside phosphorylase domain-containing protein</fullName>
    </submittedName>
</protein>
<gene>
    <name evidence="1" type="ORF">BDV28DRAFT_151682</name>
</gene>